<dbReference type="Proteomes" id="UP000076079">
    <property type="component" value="Chromosome"/>
</dbReference>
<gene>
    <name evidence="1" type="ORF">LuPra_01157</name>
</gene>
<reference evidence="1 2" key="1">
    <citation type="journal article" date="2016" name="Genome Announc.">
        <title>First Complete Genome Sequence of a Subdivision 6 Acidobacterium Strain.</title>
        <authorList>
            <person name="Huang S."/>
            <person name="Vieira S."/>
            <person name="Bunk B."/>
            <person name="Riedel T."/>
            <person name="Sproer C."/>
            <person name="Overmann J."/>
        </authorList>
    </citation>
    <scope>NUCLEOTIDE SEQUENCE [LARGE SCALE GENOMIC DNA]</scope>
    <source>
        <strain evidence="2">DSM 100886 HEG_-6_39</strain>
    </source>
</reference>
<proteinExistence type="predicted"/>
<name>A0A143PJM3_LUTPR</name>
<dbReference type="KEGG" id="abac:LuPra_01157"/>
<dbReference type="AlphaFoldDB" id="A0A143PJM3"/>
<evidence type="ECO:0000313" key="2">
    <source>
        <dbReference type="Proteomes" id="UP000076079"/>
    </source>
</evidence>
<dbReference type="RefSeq" id="WP_110169853.1">
    <property type="nucleotide sequence ID" value="NZ_CP015136.1"/>
</dbReference>
<reference evidence="2" key="2">
    <citation type="submission" date="2016-04" db="EMBL/GenBank/DDBJ databases">
        <title>First Complete Genome Sequence of a Subdivision 6 Acidobacterium.</title>
        <authorList>
            <person name="Huang S."/>
            <person name="Vieira S."/>
            <person name="Bunk B."/>
            <person name="Riedel T."/>
            <person name="Sproeer C."/>
            <person name="Overmann J."/>
        </authorList>
    </citation>
    <scope>NUCLEOTIDE SEQUENCE [LARGE SCALE GENOMIC DNA]</scope>
    <source>
        <strain evidence="2">DSM 100886 HEG_-6_39</strain>
    </source>
</reference>
<dbReference type="STRING" id="1855912.LuPra_01157"/>
<sequence>MIRTFIAYDTRSGRIVAAHHGPDLPGYEWKPQFGADLQVAIVEGPFPELCEGKQYTFHAATRTLIETVDQSGITFGFGSSGGTSSSGSAAI</sequence>
<organism evidence="1 2">
    <name type="scientific">Luteitalea pratensis</name>
    <dbReference type="NCBI Taxonomy" id="1855912"/>
    <lineage>
        <taxon>Bacteria</taxon>
        <taxon>Pseudomonadati</taxon>
        <taxon>Acidobacteriota</taxon>
        <taxon>Vicinamibacteria</taxon>
        <taxon>Vicinamibacterales</taxon>
        <taxon>Vicinamibacteraceae</taxon>
        <taxon>Luteitalea</taxon>
    </lineage>
</organism>
<dbReference type="EMBL" id="CP015136">
    <property type="protein sequence ID" value="AMY07969.1"/>
    <property type="molecule type" value="Genomic_DNA"/>
</dbReference>
<keyword evidence="2" id="KW-1185">Reference proteome</keyword>
<accession>A0A143PJM3</accession>
<evidence type="ECO:0000313" key="1">
    <source>
        <dbReference type="EMBL" id="AMY07969.1"/>
    </source>
</evidence>
<protein>
    <submittedName>
        <fullName evidence="1">Uncharacterized protein</fullName>
    </submittedName>
</protein>
<dbReference type="OrthoDB" id="10000713at2"/>